<comment type="caution">
    <text evidence="1">The sequence shown here is derived from an EMBL/GenBank/DDBJ whole genome shotgun (WGS) entry which is preliminary data.</text>
</comment>
<dbReference type="EMBL" id="AFOJ01000002">
    <property type="protein sequence ID" value="EGM53093.1"/>
    <property type="molecule type" value="Genomic_DNA"/>
</dbReference>
<evidence type="ECO:0000313" key="2">
    <source>
        <dbReference type="Proteomes" id="UP000002971"/>
    </source>
</evidence>
<organism evidence="1 2">
    <name type="scientific">Ligilactobacillus ruminis SPM0211</name>
    <dbReference type="NCBI Taxonomy" id="1040964"/>
    <lineage>
        <taxon>Bacteria</taxon>
        <taxon>Bacillati</taxon>
        <taxon>Bacillota</taxon>
        <taxon>Bacilli</taxon>
        <taxon>Lactobacillales</taxon>
        <taxon>Lactobacillaceae</taxon>
        <taxon>Ligilactobacillus</taxon>
    </lineage>
</organism>
<evidence type="ECO:0000313" key="1">
    <source>
        <dbReference type="EMBL" id="EGM53093.1"/>
    </source>
</evidence>
<dbReference type="Proteomes" id="UP000002971">
    <property type="component" value="Unassembled WGS sequence"/>
</dbReference>
<keyword evidence="1" id="KW-0540">Nuclease</keyword>
<keyword evidence="1" id="KW-0255">Endonuclease</keyword>
<dbReference type="AlphaFoldDB" id="F7QXT9"/>
<keyword evidence="1" id="KW-0378">Hydrolase</keyword>
<accession>F7QXT9</accession>
<proteinExistence type="predicted"/>
<sequence>MKSGLYITEIVKRLFRSEEMKKIYPDGNERIRHILDHQVYGLAPARIIYRTAVNYIFGFDEKIKQSGGNDHFKMIDAAELTKNGTFEEVIQKEFGSSSD</sequence>
<reference evidence="1 2" key="1">
    <citation type="journal article" date="2011" name="J. Bacteriol.">
        <title>Genome Sequence of Lactobacillus ruminis SPM0211, Isolated from a Fecal Sample from a Healthy Korean.</title>
        <authorList>
            <person name="Lee S."/>
            <person name="Cho Y.J."/>
            <person name="Lee A.H."/>
            <person name="Chun J."/>
            <person name="Ha N.J."/>
            <person name="Ko G."/>
        </authorList>
    </citation>
    <scope>NUCLEOTIDE SEQUENCE [LARGE SCALE GENOMIC DNA]</scope>
    <source>
        <strain evidence="1 2">SPM0211</strain>
    </source>
</reference>
<name>F7QXT9_9LACO</name>
<gene>
    <name evidence="1" type="ORF">LRU_00228</name>
</gene>
<protein>
    <submittedName>
        <fullName evidence="1">Type II restriction endonuclease</fullName>
    </submittedName>
</protein>
<dbReference type="GO" id="GO:0004519">
    <property type="term" value="F:endonuclease activity"/>
    <property type="evidence" value="ECO:0007669"/>
    <property type="project" value="UniProtKB-KW"/>
</dbReference>